<reference evidence="3" key="2">
    <citation type="journal article" date="2024" name="Plant">
        <title>Genomic evolution and insights into agronomic trait innovations of Sesamum species.</title>
        <authorList>
            <person name="Miao H."/>
            <person name="Wang L."/>
            <person name="Qu L."/>
            <person name="Liu H."/>
            <person name="Sun Y."/>
            <person name="Le M."/>
            <person name="Wang Q."/>
            <person name="Wei S."/>
            <person name="Zheng Y."/>
            <person name="Lin W."/>
            <person name="Duan Y."/>
            <person name="Cao H."/>
            <person name="Xiong S."/>
            <person name="Wang X."/>
            <person name="Wei L."/>
            <person name="Li C."/>
            <person name="Ma Q."/>
            <person name="Ju M."/>
            <person name="Zhao R."/>
            <person name="Li G."/>
            <person name="Mu C."/>
            <person name="Tian Q."/>
            <person name="Mei H."/>
            <person name="Zhang T."/>
            <person name="Gao T."/>
            <person name="Zhang H."/>
        </authorList>
    </citation>
    <scope>NUCLEOTIDE SEQUENCE</scope>
    <source>
        <strain evidence="3">KEN8</strain>
    </source>
</reference>
<organism evidence="3">
    <name type="scientific">Sesamum calycinum</name>
    <dbReference type="NCBI Taxonomy" id="2727403"/>
    <lineage>
        <taxon>Eukaryota</taxon>
        <taxon>Viridiplantae</taxon>
        <taxon>Streptophyta</taxon>
        <taxon>Embryophyta</taxon>
        <taxon>Tracheophyta</taxon>
        <taxon>Spermatophyta</taxon>
        <taxon>Magnoliopsida</taxon>
        <taxon>eudicotyledons</taxon>
        <taxon>Gunneridae</taxon>
        <taxon>Pentapetalae</taxon>
        <taxon>asterids</taxon>
        <taxon>lamiids</taxon>
        <taxon>Lamiales</taxon>
        <taxon>Pedaliaceae</taxon>
        <taxon>Sesamum</taxon>
    </lineage>
</organism>
<feature type="compositionally biased region" description="Pro residues" evidence="1">
    <location>
        <begin position="117"/>
        <end position="127"/>
    </location>
</feature>
<reference evidence="3" key="1">
    <citation type="submission" date="2020-06" db="EMBL/GenBank/DDBJ databases">
        <authorList>
            <person name="Li T."/>
            <person name="Hu X."/>
            <person name="Zhang T."/>
            <person name="Song X."/>
            <person name="Zhang H."/>
            <person name="Dai N."/>
            <person name="Sheng W."/>
            <person name="Hou X."/>
            <person name="Wei L."/>
        </authorList>
    </citation>
    <scope>NUCLEOTIDE SEQUENCE</scope>
    <source>
        <strain evidence="3">KEN8</strain>
        <tissue evidence="3">Leaf</tissue>
    </source>
</reference>
<evidence type="ECO:0000313" key="3">
    <source>
        <dbReference type="EMBL" id="KAL0368955.1"/>
    </source>
</evidence>
<keyword evidence="2" id="KW-0732">Signal</keyword>
<comment type="caution">
    <text evidence="3">The sequence shown here is derived from an EMBL/GenBank/DDBJ whole genome shotgun (WGS) entry which is preliminary data.</text>
</comment>
<feature type="compositionally biased region" description="Basic and acidic residues" evidence="1">
    <location>
        <begin position="72"/>
        <end position="81"/>
    </location>
</feature>
<gene>
    <name evidence="3" type="ORF">Scaly_1114400</name>
</gene>
<evidence type="ECO:0000256" key="2">
    <source>
        <dbReference type="SAM" id="SignalP"/>
    </source>
</evidence>
<feature type="region of interest" description="Disordered" evidence="1">
    <location>
        <begin position="72"/>
        <end position="135"/>
    </location>
</feature>
<dbReference type="EMBL" id="JACGWM010000006">
    <property type="protein sequence ID" value="KAL0368955.1"/>
    <property type="molecule type" value="Genomic_DNA"/>
</dbReference>
<feature type="signal peptide" evidence="2">
    <location>
        <begin position="1"/>
        <end position="22"/>
    </location>
</feature>
<proteinExistence type="predicted"/>
<feature type="chain" id="PRO_5043452886" evidence="2">
    <location>
        <begin position="23"/>
        <end position="135"/>
    </location>
</feature>
<evidence type="ECO:0000256" key="1">
    <source>
        <dbReference type="SAM" id="MobiDB-lite"/>
    </source>
</evidence>
<dbReference type="PANTHER" id="PTHR37249">
    <property type="entry name" value="OS03G0206201 PROTEIN"/>
    <property type="match status" value="1"/>
</dbReference>
<dbReference type="PANTHER" id="PTHR37249:SF3">
    <property type="entry name" value="OS03G0206201 PROTEIN"/>
    <property type="match status" value="1"/>
</dbReference>
<protein>
    <submittedName>
        <fullName evidence="3">Uncharacterized protein</fullName>
    </submittedName>
</protein>
<name>A0AAW2QME4_9LAMI</name>
<dbReference type="AlphaFoldDB" id="A0AAW2QME4"/>
<sequence length="135" mass="14843">MKGFGFLFMFLLIGQLILCILAVPTEEAHHQVKFFSEAKHGYVDQGNVLVGWGKGSRNDTVFTVQGRKLKVDIDPPRKDENDAGLVQLEDYRPIDPVPSSTGSIRPGPIQHDAPLMPYIPEPSPPPSQLQQGGLP</sequence>
<accession>A0AAW2QME4</accession>